<keyword evidence="2" id="KW-1185">Reference proteome</keyword>
<comment type="caution">
    <text evidence="1">The sequence shown here is derived from an EMBL/GenBank/DDBJ whole genome shotgun (WGS) entry which is preliminary data.</text>
</comment>
<reference evidence="1 2" key="1">
    <citation type="submission" date="2024-02" db="EMBL/GenBank/DDBJ databases">
        <title>Draft genome sequence of Collimonas sp. strain H4R21, an effective mineral-weathering bacterial strain isolated from the beech rhizosphere.</title>
        <authorList>
            <person name="Morin E."/>
            <person name="Uroz S."/>
            <person name="Leveau J.H.J."/>
            <person name="Kumar R."/>
            <person name="Rey M.W."/>
            <person name="Pham J."/>
        </authorList>
    </citation>
    <scope>NUCLEOTIDE SEQUENCE [LARGE SCALE GENOMIC DNA]</scope>
    <source>
        <strain evidence="1 2">H4R21</strain>
    </source>
</reference>
<organism evidence="1 2">
    <name type="scientific">Collimonas rhizosphaerae</name>
    <dbReference type="NCBI Taxonomy" id="3126357"/>
    <lineage>
        <taxon>Bacteria</taxon>
        <taxon>Pseudomonadati</taxon>
        <taxon>Pseudomonadota</taxon>
        <taxon>Betaproteobacteria</taxon>
        <taxon>Burkholderiales</taxon>
        <taxon>Oxalobacteraceae</taxon>
        <taxon>Collimonas</taxon>
    </lineage>
</organism>
<proteinExistence type="predicted"/>
<gene>
    <name evidence="1" type="ORF">V8G57_23645</name>
</gene>
<evidence type="ECO:0000313" key="2">
    <source>
        <dbReference type="Proteomes" id="UP001495910"/>
    </source>
</evidence>
<accession>A0ABU9Q2B7</accession>
<name>A0ABU9Q2B7_9BURK</name>
<evidence type="ECO:0000313" key="1">
    <source>
        <dbReference type="EMBL" id="MEM4990403.1"/>
    </source>
</evidence>
<protein>
    <submittedName>
        <fullName evidence="1">Uncharacterized protein</fullName>
    </submittedName>
</protein>
<sequence>MTNLDITSGSRFGMESTPSSILMRFGKRELFICRDFYKRLYRSNPVVECNAGIQAGHLEILLFRKWLVVMSKAH</sequence>
<dbReference type="Proteomes" id="UP001495910">
    <property type="component" value="Unassembled WGS sequence"/>
</dbReference>
<dbReference type="EMBL" id="JBANDC010000024">
    <property type="protein sequence ID" value="MEM4990403.1"/>
    <property type="molecule type" value="Genomic_DNA"/>
</dbReference>
<dbReference type="RefSeq" id="WP_038492120.1">
    <property type="nucleotide sequence ID" value="NZ_JBANDC010000024.1"/>
</dbReference>